<evidence type="ECO:0000313" key="6">
    <source>
        <dbReference type="EMBL" id="AIE38585.1"/>
    </source>
</evidence>
<evidence type="ECO:0000313" key="10">
    <source>
        <dbReference type="EMBL" id="AIE38757.1"/>
    </source>
</evidence>
<evidence type="ECO:0000313" key="8">
    <source>
        <dbReference type="EMBL" id="AIE38671.1"/>
    </source>
</evidence>
<evidence type="ECO:0000313" key="3">
    <source>
        <dbReference type="EMBL" id="AIE38456.1"/>
    </source>
</evidence>
<evidence type="ECO:0000313" key="2">
    <source>
        <dbReference type="EMBL" id="AIE38413.1"/>
    </source>
</evidence>
<sequence>MILSYKSTAPGSVWVNRNETPNSSDEFAVILAEFKQHSCSNRSCLGDIFESQRISGEESLVDNRFLELLTSCVPTVFVMCDIDGVVDEQHAIVGRFVLECVAVLLPKLEDLRNDAIVGVRDLDRVCLDVGNGVSFLLNEMFQVDHEQSAALGDDVVHVPGVSEWVVEFGGGESVRRIQCDLQRIGQSVEVRVVVQIWSQRPIQDLSSLVEFLVLDQDTSLLELAVPLSVWPE</sequence>
<organism evidence="10">
    <name type="scientific">Siphovirus contig89</name>
    <dbReference type="NCBI Taxonomy" id="1518022"/>
    <lineage>
        <taxon>Viruses</taxon>
        <taxon>Duplodnaviria</taxon>
        <taxon>Heunggongvirae</taxon>
        <taxon>Uroviricota</taxon>
        <taxon>Caudoviricetes</taxon>
    </lineage>
</organism>
<name>A0A075EHH6_9CAUD</name>
<dbReference type="EMBL" id="KF594184">
    <property type="protein sequence ID" value="AIE38370.1"/>
    <property type="molecule type" value="Genomic_DNA"/>
</dbReference>
<dbReference type="EMBL" id="KF594194">
    <property type="protein sequence ID" value="AIE38800.1"/>
    <property type="molecule type" value="Genomic_DNA"/>
</dbReference>
<evidence type="ECO:0000313" key="9">
    <source>
        <dbReference type="EMBL" id="AIE38714.1"/>
    </source>
</evidence>
<accession>A0A075EHH6</accession>
<evidence type="ECO:0000313" key="1">
    <source>
        <dbReference type="EMBL" id="AIE38370.1"/>
    </source>
</evidence>
<dbReference type="EMBL" id="KF594193">
    <property type="protein sequence ID" value="AIE38757.1"/>
    <property type="molecule type" value="Genomic_DNA"/>
</dbReference>
<dbReference type="EMBL" id="KF594190">
    <property type="protein sequence ID" value="AIE38628.1"/>
    <property type="molecule type" value="Genomic_DNA"/>
</dbReference>
<dbReference type="EMBL" id="KF594191">
    <property type="protein sequence ID" value="AIE38671.1"/>
    <property type="molecule type" value="Genomic_DNA"/>
</dbReference>
<evidence type="ECO:0000313" key="7">
    <source>
        <dbReference type="EMBL" id="AIE38628.1"/>
    </source>
</evidence>
<proteinExistence type="predicted"/>
<dbReference type="EMBL" id="KF594188">
    <property type="protein sequence ID" value="AIE38542.1"/>
    <property type="molecule type" value="Genomic_DNA"/>
</dbReference>
<evidence type="ECO:0000313" key="4">
    <source>
        <dbReference type="EMBL" id="AIE38499.1"/>
    </source>
</evidence>
<dbReference type="EMBL" id="KF594187">
    <property type="protein sequence ID" value="AIE38499.1"/>
    <property type="molecule type" value="Genomic_DNA"/>
</dbReference>
<evidence type="ECO:0000313" key="11">
    <source>
        <dbReference type="EMBL" id="AIE38800.1"/>
    </source>
</evidence>
<dbReference type="EMBL" id="KF594189">
    <property type="protein sequence ID" value="AIE38585.1"/>
    <property type="molecule type" value="Genomic_DNA"/>
</dbReference>
<dbReference type="EMBL" id="KF594185">
    <property type="protein sequence ID" value="AIE38413.1"/>
    <property type="molecule type" value="Genomic_DNA"/>
</dbReference>
<reference evidence="10" key="1">
    <citation type="journal article" date="2014" name="ISME J.">
        <title>Human oral viruses are personal, persistent and gender-consistent.</title>
        <authorList>
            <person name="Abeles S.R."/>
            <person name="Robles-Sikisaka R."/>
            <person name="Ly M."/>
            <person name="Lum A.G."/>
            <person name="Salzman J."/>
            <person name="Boehm T.K."/>
            <person name="Pride D.T."/>
        </authorList>
    </citation>
    <scope>NUCLEOTIDE SEQUENCE</scope>
    <source>
        <strain evidence="8">Day14AM</strain>
        <strain evidence="1">Day1AM</strain>
        <strain evidence="2">Day1Noon</strain>
        <strain evidence="3">Day1PM</strain>
        <strain evidence="4">Day2AM</strain>
        <strain evidence="9">Day30AM</strain>
        <strain evidence="10">Day30Noon</strain>
        <strain evidence="5">Day4AM</strain>
        <strain evidence="11">Day60AM</strain>
        <strain evidence="6">Day7AM</strain>
        <strain evidence="7">Day7Noon</strain>
    </source>
</reference>
<evidence type="ECO:0000313" key="5">
    <source>
        <dbReference type="EMBL" id="AIE38542.1"/>
    </source>
</evidence>
<dbReference type="EMBL" id="KF594192">
    <property type="protein sequence ID" value="AIE38714.1"/>
    <property type="molecule type" value="Genomic_DNA"/>
</dbReference>
<dbReference type="EMBL" id="KF594186">
    <property type="protein sequence ID" value="AIE38456.1"/>
    <property type="molecule type" value="Genomic_DNA"/>
</dbReference>
<protein>
    <submittedName>
        <fullName evidence="10">Uncharacterized protein</fullName>
    </submittedName>
</protein>